<dbReference type="SUPFAM" id="SSF49785">
    <property type="entry name" value="Galactose-binding domain-like"/>
    <property type="match status" value="3"/>
</dbReference>
<keyword evidence="12" id="KW-1185">Reference proteome</keyword>
<dbReference type="Gene3D" id="2.60.120.260">
    <property type="entry name" value="Galactose-binding domain-like"/>
    <property type="match status" value="3"/>
</dbReference>
<dbReference type="GO" id="GO:0046872">
    <property type="term" value="F:metal ion binding"/>
    <property type="evidence" value="ECO:0007669"/>
    <property type="project" value="UniProtKB-KW"/>
</dbReference>
<protein>
    <recommendedName>
        <fullName evidence="10">Fucolectin tachylectin-4 pentraxin-1 domain-containing protein</fullName>
    </recommendedName>
</protein>
<dbReference type="InterPro" id="IPR008979">
    <property type="entry name" value="Galactose-bd-like_sf"/>
</dbReference>
<dbReference type="SMART" id="SM00607">
    <property type="entry name" value="FTP"/>
    <property type="match status" value="2"/>
</dbReference>
<dbReference type="InterPro" id="IPR006585">
    <property type="entry name" value="FTP1"/>
</dbReference>
<dbReference type="Ensembl" id="ENSMZET00005035589.1">
    <property type="protein sequence ID" value="ENSMZEP00005034381.1"/>
    <property type="gene ID" value="ENSMZEG00005025628.1"/>
</dbReference>
<evidence type="ECO:0000256" key="6">
    <source>
        <dbReference type="ARBA" id="ARBA00022723"/>
    </source>
</evidence>
<evidence type="ECO:0000256" key="5">
    <source>
        <dbReference type="ARBA" id="ARBA00022525"/>
    </source>
</evidence>
<proteinExistence type="inferred from homology"/>
<evidence type="ECO:0000256" key="2">
    <source>
        <dbReference type="ARBA" id="ARBA00004613"/>
    </source>
</evidence>
<dbReference type="PANTHER" id="PTHR45713:SF8">
    <property type="entry name" value="SI:CH211-215K15.4"/>
    <property type="match status" value="1"/>
</dbReference>
<reference evidence="11" key="3">
    <citation type="submission" date="2025-09" db="UniProtKB">
        <authorList>
            <consortium name="Ensembl"/>
        </authorList>
    </citation>
    <scope>IDENTIFICATION</scope>
</reference>
<keyword evidence="6" id="KW-0479">Metal-binding</keyword>
<keyword evidence="7" id="KW-0430">Lectin</keyword>
<keyword evidence="5" id="KW-0964">Secreted</keyword>
<evidence type="ECO:0000256" key="3">
    <source>
        <dbReference type="ARBA" id="ARBA00010147"/>
    </source>
</evidence>
<dbReference type="GO" id="GO:0042806">
    <property type="term" value="F:fucose binding"/>
    <property type="evidence" value="ECO:0007669"/>
    <property type="project" value="UniProtKB-ARBA"/>
</dbReference>
<comment type="subcellular location">
    <subcellularLocation>
        <location evidence="2">Secreted</location>
    </subcellularLocation>
</comment>
<dbReference type="PANTHER" id="PTHR45713">
    <property type="entry name" value="FTP DOMAIN-CONTAINING PROTEIN"/>
    <property type="match status" value="1"/>
</dbReference>
<name>A0A3P9DJP9_9CICH</name>
<evidence type="ECO:0000256" key="1">
    <source>
        <dbReference type="ARBA" id="ARBA00002219"/>
    </source>
</evidence>
<organism evidence="11 12">
    <name type="scientific">Maylandia zebra</name>
    <name type="common">zebra mbuna</name>
    <dbReference type="NCBI Taxonomy" id="106582"/>
    <lineage>
        <taxon>Eukaryota</taxon>
        <taxon>Metazoa</taxon>
        <taxon>Chordata</taxon>
        <taxon>Craniata</taxon>
        <taxon>Vertebrata</taxon>
        <taxon>Euteleostomi</taxon>
        <taxon>Actinopterygii</taxon>
        <taxon>Neopterygii</taxon>
        <taxon>Teleostei</taxon>
        <taxon>Neoteleostei</taxon>
        <taxon>Acanthomorphata</taxon>
        <taxon>Ovalentaria</taxon>
        <taxon>Cichlomorphae</taxon>
        <taxon>Cichliformes</taxon>
        <taxon>Cichlidae</taxon>
        <taxon>African cichlids</taxon>
        <taxon>Pseudocrenilabrinae</taxon>
        <taxon>Haplochromini</taxon>
        <taxon>Maylandia</taxon>
        <taxon>Maylandia zebra complex</taxon>
    </lineage>
</organism>
<dbReference type="GeneTree" id="ENSGT01060000248575"/>
<evidence type="ECO:0000313" key="12">
    <source>
        <dbReference type="Proteomes" id="UP000265160"/>
    </source>
</evidence>
<dbReference type="AlphaFoldDB" id="A0A3P9DJP9"/>
<accession>A0A3P9DJP9</accession>
<keyword evidence="8" id="KW-0106">Calcium</keyword>
<evidence type="ECO:0000256" key="9">
    <source>
        <dbReference type="ARBA" id="ARBA00023157"/>
    </source>
</evidence>
<keyword evidence="9" id="KW-1015">Disulfide bond</keyword>
<evidence type="ECO:0000256" key="7">
    <source>
        <dbReference type="ARBA" id="ARBA00022734"/>
    </source>
</evidence>
<evidence type="ECO:0000313" key="11">
    <source>
        <dbReference type="Ensembl" id="ENSMZEP00005034381.1"/>
    </source>
</evidence>
<reference evidence="11" key="2">
    <citation type="submission" date="2025-08" db="UniProtKB">
        <authorList>
            <consortium name="Ensembl"/>
        </authorList>
    </citation>
    <scope>IDENTIFICATION</scope>
</reference>
<dbReference type="Proteomes" id="UP000265160">
    <property type="component" value="LG11"/>
</dbReference>
<comment type="function">
    <text evidence="1">Acts as a defensive agent. Recognizes blood group fucosylated oligosaccharides including A, B, H and Lewis B-type antigens. Does not recognize Lewis A antigen and has low affinity for monovalent haptens.</text>
</comment>
<dbReference type="GO" id="GO:0010185">
    <property type="term" value="P:regulation of cellular defense response"/>
    <property type="evidence" value="ECO:0007669"/>
    <property type="project" value="UniProtKB-ARBA"/>
</dbReference>
<dbReference type="InterPro" id="IPR051941">
    <property type="entry name" value="BG_Antigen-Binding_Lectin"/>
</dbReference>
<reference evidence="11 12" key="1">
    <citation type="journal article" date="2014" name="Nature">
        <title>The genomic substrate for adaptive radiation in African cichlid fish.</title>
        <authorList>
            <person name="Brawand D."/>
            <person name="Wagner C.E."/>
            <person name="Li Y.I."/>
            <person name="Malinsky M."/>
            <person name="Keller I."/>
            <person name="Fan S."/>
            <person name="Simakov O."/>
            <person name="Ng A.Y."/>
            <person name="Lim Z.W."/>
            <person name="Bezault E."/>
            <person name="Turner-Maier J."/>
            <person name="Johnson J."/>
            <person name="Alcazar R."/>
            <person name="Noh H.J."/>
            <person name="Russell P."/>
            <person name="Aken B."/>
            <person name="Alfoldi J."/>
            <person name="Amemiya C."/>
            <person name="Azzouzi N."/>
            <person name="Baroiller J.F."/>
            <person name="Barloy-Hubler F."/>
            <person name="Berlin A."/>
            <person name="Bloomquist R."/>
            <person name="Carleton K.L."/>
            <person name="Conte M.A."/>
            <person name="D'Cotta H."/>
            <person name="Eshel O."/>
            <person name="Gaffney L."/>
            <person name="Galibert F."/>
            <person name="Gante H.F."/>
            <person name="Gnerre S."/>
            <person name="Greuter L."/>
            <person name="Guyon R."/>
            <person name="Haddad N.S."/>
            <person name="Haerty W."/>
            <person name="Harris R.M."/>
            <person name="Hofmann H.A."/>
            <person name="Hourlier T."/>
            <person name="Hulata G."/>
            <person name="Jaffe D.B."/>
            <person name="Lara M."/>
            <person name="Lee A.P."/>
            <person name="MacCallum I."/>
            <person name="Mwaiko S."/>
            <person name="Nikaido M."/>
            <person name="Nishihara H."/>
            <person name="Ozouf-Costaz C."/>
            <person name="Penman D.J."/>
            <person name="Przybylski D."/>
            <person name="Rakotomanga M."/>
            <person name="Renn S.C.P."/>
            <person name="Ribeiro F.J."/>
            <person name="Ron M."/>
            <person name="Salzburger W."/>
            <person name="Sanchez-Pulido L."/>
            <person name="Santos M.E."/>
            <person name="Searle S."/>
            <person name="Sharpe T."/>
            <person name="Swofford R."/>
            <person name="Tan F.J."/>
            <person name="Williams L."/>
            <person name="Young S."/>
            <person name="Yin S."/>
            <person name="Okada N."/>
            <person name="Kocher T.D."/>
            <person name="Miska E.A."/>
            <person name="Lander E.S."/>
            <person name="Venkatesh B."/>
            <person name="Fernald R.D."/>
            <person name="Meyer A."/>
            <person name="Ponting C.P."/>
            <person name="Streelman J.T."/>
            <person name="Lindblad-Toh K."/>
            <person name="Seehausen O."/>
            <person name="Di Palma F."/>
        </authorList>
    </citation>
    <scope>NUCLEOTIDE SEQUENCE</scope>
</reference>
<sequence length="389" mass="42194">MEGRYINIIIPGRTEYLTLCEVEVDGTLSGKSCPILLVCSGLNEHIMGFGTNVARLGQVSQSSKYGNAKPENAIDGNRASNFNQGSCACTNNNLNPWWRLDLLKTYKINTVTITNRQDCCPERINGAEIRIGNSLNDNGNANPRCAVISSIAAGASQTFACNGMEGRYINIVIPGRTEYLTLCEVEVDGTLSETNVARLGQVSQSSTYGNAKPENAIDGNRASNYNQGSCACTNNNLNPWWRLDLLKTYKINTVTITNRQDCCPERINGAEIRIGNSLNDNGNANPRCAVISSIAAGASQTFACNGMEGRYINIVIPGRTEYLTLCEVEVDGTLSGKSCPILLVLDLLKTYKINTVTITNRQDCCPERINGAEIRIGNSLNDNGNANPR</sequence>
<dbReference type="GO" id="GO:0005576">
    <property type="term" value="C:extracellular region"/>
    <property type="evidence" value="ECO:0007669"/>
    <property type="project" value="UniProtKB-SubCell"/>
</dbReference>
<evidence type="ECO:0000259" key="10">
    <source>
        <dbReference type="SMART" id="SM00607"/>
    </source>
</evidence>
<comment type="similarity">
    <text evidence="3">Belongs to the fucolectin family.</text>
</comment>
<evidence type="ECO:0000256" key="8">
    <source>
        <dbReference type="ARBA" id="ARBA00022837"/>
    </source>
</evidence>
<dbReference type="GO" id="GO:0001868">
    <property type="term" value="P:regulation of complement activation, lectin pathway"/>
    <property type="evidence" value="ECO:0007669"/>
    <property type="project" value="UniProtKB-ARBA"/>
</dbReference>
<feature type="domain" description="Fucolectin tachylectin-4 pentraxin-1" evidence="10">
    <location>
        <begin position="50"/>
        <end position="194"/>
    </location>
</feature>
<evidence type="ECO:0000256" key="4">
    <source>
        <dbReference type="ARBA" id="ARBA00011233"/>
    </source>
</evidence>
<feature type="domain" description="Fucolectin tachylectin-4 pentraxin-1" evidence="10">
    <location>
        <begin position="195"/>
        <end position="337"/>
    </location>
</feature>
<comment type="subunit">
    <text evidence="4">Homotrimer.</text>
</comment>
<dbReference type="Pfam" id="PF22633">
    <property type="entry name" value="F5_F8_type_C_2"/>
    <property type="match status" value="3"/>
</dbReference>